<keyword evidence="5" id="KW-0732">Signal</keyword>
<evidence type="ECO:0000256" key="5">
    <source>
        <dbReference type="SAM" id="SignalP"/>
    </source>
</evidence>
<feature type="region of interest" description="Disordered" evidence="4">
    <location>
        <begin position="33"/>
        <end position="52"/>
    </location>
</feature>
<dbReference type="SUPFAM" id="SSF50998">
    <property type="entry name" value="Quinoprotein alcohol dehydrogenase-like"/>
    <property type="match status" value="2"/>
</dbReference>
<feature type="domain" description="Pyrrolo-quinoline quinone repeat" evidence="6">
    <location>
        <begin position="47"/>
        <end position="314"/>
    </location>
</feature>
<dbReference type="InterPro" id="IPR018391">
    <property type="entry name" value="PQQ_b-propeller_rpt"/>
</dbReference>
<evidence type="ECO:0000256" key="3">
    <source>
        <dbReference type="ARBA" id="ARBA00023002"/>
    </source>
</evidence>
<evidence type="ECO:0000313" key="9">
    <source>
        <dbReference type="Proteomes" id="UP001595975"/>
    </source>
</evidence>
<protein>
    <submittedName>
        <fullName evidence="8">PQQ-binding-like beta-propeller repeat protein</fullName>
    </submittedName>
</protein>
<dbReference type="Pfam" id="PF01011">
    <property type="entry name" value="PQQ"/>
    <property type="match status" value="1"/>
</dbReference>
<dbReference type="Gene3D" id="2.140.10.10">
    <property type="entry name" value="Quinoprotein alcohol dehydrogenase-like superfamily"/>
    <property type="match status" value="2"/>
</dbReference>
<dbReference type="InterPro" id="IPR011047">
    <property type="entry name" value="Quinoprotein_ADH-like_sf"/>
</dbReference>
<evidence type="ECO:0000259" key="7">
    <source>
        <dbReference type="Pfam" id="PF13360"/>
    </source>
</evidence>
<comment type="caution">
    <text evidence="8">The sequence shown here is derived from an EMBL/GenBank/DDBJ whole genome shotgun (WGS) entry which is preliminary data.</text>
</comment>
<dbReference type="RefSeq" id="WP_380228975.1">
    <property type="nucleotide sequence ID" value="NZ_JBHSOF010000054.1"/>
</dbReference>
<accession>A0ABW0XGQ7</accession>
<comment type="cofactor">
    <cofactor evidence="1">
        <name>pyrroloquinoline quinone</name>
        <dbReference type="ChEBI" id="CHEBI:58442"/>
    </cofactor>
</comment>
<dbReference type="EMBL" id="JBHSOF010000054">
    <property type="protein sequence ID" value="MFC5667300.1"/>
    <property type="molecule type" value="Genomic_DNA"/>
</dbReference>
<proteinExistence type="inferred from homology"/>
<reference evidence="9" key="1">
    <citation type="journal article" date="2019" name="Int. J. Syst. Evol. Microbiol.">
        <title>The Global Catalogue of Microorganisms (GCM) 10K type strain sequencing project: providing services to taxonomists for standard genome sequencing and annotation.</title>
        <authorList>
            <consortium name="The Broad Institute Genomics Platform"/>
            <consortium name="The Broad Institute Genome Sequencing Center for Infectious Disease"/>
            <person name="Wu L."/>
            <person name="Ma J."/>
        </authorList>
    </citation>
    <scope>NUCLEOTIDE SEQUENCE [LARGE SCALE GENOMIC DNA]</scope>
    <source>
        <strain evidence="9">CGMCC 4.1437</strain>
    </source>
</reference>
<feature type="domain" description="Pyrrolo-quinoline quinone repeat" evidence="7">
    <location>
        <begin position="366"/>
        <end position="499"/>
    </location>
</feature>
<name>A0ABW0XGQ7_9ACTN</name>
<keyword evidence="3" id="KW-0560">Oxidoreductase</keyword>
<dbReference type="PANTHER" id="PTHR32303">
    <property type="entry name" value="QUINOPROTEIN ALCOHOL DEHYDROGENASE (CYTOCHROME C)"/>
    <property type="match status" value="1"/>
</dbReference>
<feature type="chain" id="PRO_5045889210" evidence="5">
    <location>
        <begin position="35"/>
        <end position="544"/>
    </location>
</feature>
<dbReference type="Pfam" id="PF13360">
    <property type="entry name" value="PQQ_2"/>
    <property type="match status" value="1"/>
</dbReference>
<evidence type="ECO:0000256" key="2">
    <source>
        <dbReference type="ARBA" id="ARBA00008156"/>
    </source>
</evidence>
<sequence>MSQPGRPRAASFGTALVALLTALVLLAATNGAGAEDTESRPRPPANWSSWQFDQTGSRFNGQEYRITPANVGGLDLKWSFGHAKVPNIYLGSQPAVVDGTLYVGGAEGTFHALDAKTGAARWTFDVTPVAGAHSTTNPDPVRSSPAVEGNTVYFGDNRGYLYALDRRTGALRWSLKLDTHPLAQITSSPLVYNGQVYVGVSSKESGATFDLTYPCCTFRGSVVAVNAYTGQLNWRHWTTPEPQPAGTWPNGANRYEPSGVAVWSSPVVDRETGTIYVGTGQNYSGAAGDTDSVLALDAYTGNVRWRAQEVFPDTFTVACGIPGADAYCPSKANGTDHDWDFGASANVFSIGNRRVIGIGQKNGIYHVYDALTGAKVWDRAVVADPNTKGGSSGIQWGTSYDGTRLYVATWFANPGTLYALDPATGAILWQTQSPADGCQWGGAAANPELCQRGFTPAVTATRGLVYEGGADGKMRVFSATTGAVLWQYDVVRDFTTVNGVPAHGTALSGGGGAVVADGMLYVQAAYYPQYPSNAGGVLLAFSLP</sequence>
<dbReference type="InterPro" id="IPR002372">
    <property type="entry name" value="PQQ_rpt_dom"/>
</dbReference>
<evidence type="ECO:0000256" key="1">
    <source>
        <dbReference type="ARBA" id="ARBA00001931"/>
    </source>
</evidence>
<dbReference type="Proteomes" id="UP001595975">
    <property type="component" value="Unassembled WGS sequence"/>
</dbReference>
<keyword evidence="9" id="KW-1185">Reference proteome</keyword>
<evidence type="ECO:0000259" key="6">
    <source>
        <dbReference type="Pfam" id="PF01011"/>
    </source>
</evidence>
<evidence type="ECO:0000313" key="8">
    <source>
        <dbReference type="EMBL" id="MFC5667300.1"/>
    </source>
</evidence>
<feature type="signal peptide" evidence="5">
    <location>
        <begin position="1"/>
        <end position="34"/>
    </location>
</feature>
<dbReference type="SMART" id="SM00564">
    <property type="entry name" value="PQQ"/>
    <property type="match status" value="6"/>
</dbReference>
<organism evidence="8 9">
    <name type="scientific">Kitasatospora misakiensis</name>
    <dbReference type="NCBI Taxonomy" id="67330"/>
    <lineage>
        <taxon>Bacteria</taxon>
        <taxon>Bacillati</taxon>
        <taxon>Actinomycetota</taxon>
        <taxon>Actinomycetes</taxon>
        <taxon>Kitasatosporales</taxon>
        <taxon>Streptomycetaceae</taxon>
        <taxon>Kitasatospora</taxon>
    </lineage>
</organism>
<evidence type="ECO:0000256" key="4">
    <source>
        <dbReference type="SAM" id="MobiDB-lite"/>
    </source>
</evidence>
<gene>
    <name evidence="8" type="ORF">ACFP3U_30570</name>
</gene>
<comment type="similarity">
    <text evidence="2">Belongs to the bacterial PQQ dehydrogenase family.</text>
</comment>
<dbReference type="PANTHER" id="PTHR32303:SF10">
    <property type="entry name" value="OUTER MEMBRANE PROTEIN ASSEMBLY FACTOR BAMB"/>
    <property type="match status" value="1"/>
</dbReference>